<evidence type="ECO:0000313" key="3">
    <source>
        <dbReference type="EMBL" id="KIY92423.1"/>
    </source>
</evidence>
<evidence type="ECO:0000256" key="1">
    <source>
        <dbReference type="ARBA" id="ARBA00010088"/>
    </source>
</evidence>
<dbReference type="AlphaFoldDB" id="A0A0D2K8F7"/>
<keyword evidence="2" id="KW-0378">Hydrolase</keyword>
<dbReference type="PANTHER" id="PTHR43248:SF14">
    <property type="entry name" value="ALPHA_BETA-HYDROLASES SUPERFAMILY PROTEIN"/>
    <property type="match status" value="1"/>
</dbReference>
<keyword evidence="4" id="KW-1185">Reference proteome</keyword>
<dbReference type="GeneID" id="25733212"/>
<evidence type="ECO:0000256" key="2">
    <source>
        <dbReference type="ARBA" id="ARBA00022801"/>
    </source>
</evidence>
<dbReference type="PANTHER" id="PTHR43248">
    <property type="entry name" value="2-SUCCINYL-6-HYDROXY-2,4-CYCLOHEXADIENE-1-CARBOXYLATE SYNTHASE"/>
    <property type="match status" value="1"/>
</dbReference>
<comment type="similarity">
    <text evidence="1">Belongs to the peptidase S33 family.</text>
</comment>
<reference evidence="3 4" key="1">
    <citation type="journal article" date="2013" name="BMC Genomics">
        <title>Reconstruction of the lipid metabolism for the microalga Monoraphidium neglectum from its genome sequence reveals characteristics suitable for biofuel production.</title>
        <authorList>
            <person name="Bogen C."/>
            <person name="Al-Dilaimi A."/>
            <person name="Albersmeier A."/>
            <person name="Wichmann J."/>
            <person name="Grundmann M."/>
            <person name="Rupp O."/>
            <person name="Lauersen K.J."/>
            <person name="Blifernez-Klassen O."/>
            <person name="Kalinowski J."/>
            <person name="Goesmann A."/>
            <person name="Mussgnug J.H."/>
            <person name="Kruse O."/>
        </authorList>
    </citation>
    <scope>NUCLEOTIDE SEQUENCE [LARGE SCALE GENOMIC DNA]</scope>
    <source>
        <strain evidence="3 4">SAG 48.87</strain>
    </source>
</reference>
<gene>
    <name evidence="3" type="ORF">MNEG_15540</name>
</gene>
<organism evidence="3 4">
    <name type="scientific">Monoraphidium neglectum</name>
    <dbReference type="NCBI Taxonomy" id="145388"/>
    <lineage>
        <taxon>Eukaryota</taxon>
        <taxon>Viridiplantae</taxon>
        <taxon>Chlorophyta</taxon>
        <taxon>core chlorophytes</taxon>
        <taxon>Chlorophyceae</taxon>
        <taxon>CS clade</taxon>
        <taxon>Sphaeropleales</taxon>
        <taxon>Selenastraceae</taxon>
        <taxon>Monoraphidium</taxon>
    </lineage>
</organism>
<sequence>MTTNLRPAEGGGLTWSFDLDGIADMYASYEDTDLWDLLQAPPQGLRVDFVKATRSTFRWEGGAEGRIAALGHRVHALEAGHWVHTDNPGGLFDILAPSFGKMDLHMQHAARPSMR</sequence>
<proteinExistence type="inferred from homology"/>
<dbReference type="KEGG" id="mng:MNEG_15540"/>
<dbReference type="EMBL" id="KK105634">
    <property type="protein sequence ID" value="KIY92423.1"/>
    <property type="molecule type" value="Genomic_DNA"/>
</dbReference>
<accession>A0A0D2K8F7</accession>
<evidence type="ECO:0000313" key="4">
    <source>
        <dbReference type="Proteomes" id="UP000054498"/>
    </source>
</evidence>
<dbReference type="Proteomes" id="UP000054498">
    <property type="component" value="Unassembled WGS sequence"/>
</dbReference>
<name>A0A0D2K8F7_9CHLO</name>
<dbReference type="STRING" id="145388.A0A0D2K8F7"/>
<dbReference type="InterPro" id="IPR051601">
    <property type="entry name" value="Serine_prot/Carboxylest_S33"/>
</dbReference>
<dbReference type="RefSeq" id="XP_013891443.1">
    <property type="nucleotide sequence ID" value="XM_014035989.1"/>
</dbReference>
<dbReference type="OrthoDB" id="8119704at2759"/>
<protein>
    <submittedName>
        <fullName evidence="3">Uncharacterized protein</fullName>
    </submittedName>
</protein>
<dbReference type="GO" id="GO:0016787">
    <property type="term" value="F:hydrolase activity"/>
    <property type="evidence" value="ECO:0007669"/>
    <property type="project" value="UniProtKB-KW"/>
</dbReference>